<dbReference type="GO" id="GO:0050482">
    <property type="term" value="P:arachidonate secretion"/>
    <property type="evidence" value="ECO:0007669"/>
    <property type="project" value="InterPro"/>
</dbReference>
<dbReference type="OrthoDB" id="5120271at2759"/>
<dbReference type="GO" id="GO:0004623">
    <property type="term" value="F:phospholipase A2 activity"/>
    <property type="evidence" value="ECO:0007669"/>
    <property type="project" value="InterPro"/>
</dbReference>
<evidence type="ECO:0000313" key="2">
    <source>
        <dbReference type="Proteomes" id="UP000799536"/>
    </source>
</evidence>
<dbReference type="GO" id="GO:0006644">
    <property type="term" value="P:phospholipid metabolic process"/>
    <property type="evidence" value="ECO:0007669"/>
    <property type="project" value="InterPro"/>
</dbReference>
<dbReference type="EMBL" id="ML993896">
    <property type="protein sequence ID" value="KAF2203673.1"/>
    <property type="molecule type" value="Genomic_DNA"/>
</dbReference>
<dbReference type="PANTHER" id="PTHR40787:SF3">
    <property type="entry name" value="PROTEIN TRANSPORT PROTEIN SEC39"/>
    <property type="match status" value="1"/>
</dbReference>
<name>A0A9P4JQ36_9PLEO</name>
<accession>A0A9P4JQ36</accession>
<dbReference type="AlphaFoldDB" id="A0A9P4JQ36"/>
<keyword evidence="2" id="KW-1185">Reference proteome</keyword>
<organism evidence="1 2">
    <name type="scientific">Delitschia confertaspora ATCC 74209</name>
    <dbReference type="NCBI Taxonomy" id="1513339"/>
    <lineage>
        <taxon>Eukaryota</taxon>
        <taxon>Fungi</taxon>
        <taxon>Dikarya</taxon>
        <taxon>Ascomycota</taxon>
        <taxon>Pezizomycotina</taxon>
        <taxon>Dothideomycetes</taxon>
        <taxon>Pleosporomycetidae</taxon>
        <taxon>Pleosporales</taxon>
        <taxon>Delitschiaceae</taxon>
        <taxon>Delitschia</taxon>
    </lineage>
</organism>
<dbReference type="PANTHER" id="PTHR40787">
    <property type="entry name" value="SECRETED PROTEIN"/>
    <property type="match status" value="1"/>
</dbReference>
<proteinExistence type="predicted"/>
<dbReference type="Proteomes" id="UP000799536">
    <property type="component" value="Unassembled WGS sequence"/>
</dbReference>
<feature type="non-terminal residue" evidence="1">
    <location>
        <position position="121"/>
    </location>
</feature>
<protein>
    <submittedName>
        <fullName evidence="1">Uncharacterized protein</fullName>
    </submittedName>
</protein>
<reference evidence="1" key="1">
    <citation type="journal article" date="2020" name="Stud. Mycol.">
        <title>101 Dothideomycetes genomes: a test case for predicting lifestyles and emergence of pathogens.</title>
        <authorList>
            <person name="Haridas S."/>
            <person name="Albert R."/>
            <person name="Binder M."/>
            <person name="Bloem J."/>
            <person name="Labutti K."/>
            <person name="Salamov A."/>
            <person name="Andreopoulos B."/>
            <person name="Baker S."/>
            <person name="Barry K."/>
            <person name="Bills G."/>
            <person name="Bluhm B."/>
            <person name="Cannon C."/>
            <person name="Castanera R."/>
            <person name="Culley D."/>
            <person name="Daum C."/>
            <person name="Ezra D."/>
            <person name="Gonzalez J."/>
            <person name="Henrissat B."/>
            <person name="Kuo A."/>
            <person name="Liang C."/>
            <person name="Lipzen A."/>
            <person name="Lutzoni F."/>
            <person name="Magnuson J."/>
            <person name="Mondo S."/>
            <person name="Nolan M."/>
            <person name="Ohm R."/>
            <person name="Pangilinan J."/>
            <person name="Park H.-J."/>
            <person name="Ramirez L."/>
            <person name="Alfaro M."/>
            <person name="Sun H."/>
            <person name="Tritt A."/>
            <person name="Yoshinaga Y."/>
            <person name="Zwiers L.-H."/>
            <person name="Turgeon B."/>
            <person name="Goodwin S."/>
            <person name="Spatafora J."/>
            <person name="Crous P."/>
            <person name="Grigoriev I."/>
        </authorList>
    </citation>
    <scope>NUCLEOTIDE SEQUENCE</scope>
    <source>
        <strain evidence="1">ATCC 74209</strain>
    </source>
</reference>
<feature type="non-terminal residue" evidence="1">
    <location>
        <position position="1"/>
    </location>
</feature>
<dbReference type="Gene3D" id="1.20.90.10">
    <property type="entry name" value="Phospholipase A2 domain"/>
    <property type="match status" value="1"/>
</dbReference>
<gene>
    <name evidence="1" type="ORF">GQ43DRAFT_359356</name>
</gene>
<dbReference type="Pfam" id="PF09056">
    <property type="entry name" value="Phospholip_A2_3"/>
    <property type="match status" value="1"/>
</dbReference>
<dbReference type="SUPFAM" id="SSF48619">
    <property type="entry name" value="Phospholipase A2, PLA2"/>
    <property type="match status" value="1"/>
</dbReference>
<evidence type="ECO:0000313" key="1">
    <source>
        <dbReference type="EMBL" id="KAF2203673.1"/>
    </source>
</evidence>
<dbReference type="InterPro" id="IPR036444">
    <property type="entry name" value="PLipase_A2_dom_sf"/>
</dbReference>
<dbReference type="InterPro" id="IPR015141">
    <property type="entry name" value="PLipase_A2_prok/fun"/>
</dbReference>
<sequence>IFAPRATIEETTDTLLFVNTMPQFQAARNAQSPPTLDWTSDNCSSSPDNPLGFKFQSSCQRHDFGYRNYKKQNRFTEANRKKIDDNFLKDLTDYCGGVSDLLEGVCNSLAKVYYEAVREFG</sequence>
<comment type="caution">
    <text evidence="1">The sequence shown here is derived from an EMBL/GenBank/DDBJ whole genome shotgun (WGS) entry which is preliminary data.</text>
</comment>